<evidence type="ECO:0000256" key="10">
    <source>
        <dbReference type="ARBA" id="ARBA00023224"/>
    </source>
</evidence>
<dbReference type="GO" id="GO:0005886">
    <property type="term" value="C:plasma membrane"/>
    <property type="evidence" value="ECO:0007669"/>
    <property type="project" value="UniProtKB-SubCell"/>
</dbReference>
<keyword evidence="4 11" id="KW-1133">Transmembrane helix</keyword>
<comment type="subcellular location">
    <subcellularLocation>
        <location evidence="1">Cell membrane</location>
        <topology evidence="1">Multi-pass membrane protein</topology>
    </subcellularLocation>
</comment>
<organism evidence="13 14">
    <name type="scientific">Scleropages formosus</name>
    <name type="common">Asian bonytongue</name>
    <name type="synonym">Osteoglossum formosum</name>
    <dbReference type="NCBI Taxonomy" id="113540"/>
    <lineage>
        <taxon>Eukaryota</taxon>
        <taxon>Metazoa</taxon>
        <taxon>Chordata</taxon>
        <taxon>Craniata</taxon>
        <taxon>Vertebrata</taxon>
        <taxon>Euteleostomi</taxon>
        <taxon>Actinopterygii</taxon>
        <taxon>Neopterygii</taxon>
        <taxon>Teleostei</taxon>
        <taxon>Osteoglossocephala</taxon>
        <taxon>Osteoglossomorpha</taxon>
        <taxon>Osteoglossiformes</taxon>
        <taxon>Osteoglossidae</taxon>
        <taxon>Scleropages</taxon>
    </lineage>
</organism>
<keyword evidence="5" id="KW-0297">G-protein coupled receptor</keyword>
<evidence type="ECO:0000256" key="11">
    <source>
        <dbReference type="SAM" id="Phobius"/>
    </source>
</evidence>
<dbReference type="InterPro" id="IPR050569">
    <property type="entry name" value="TAAR"/>
</dbReference>
<dbReference type="PRINTS" id="PR00237">
    <property type="entry name" value="GPCRRHODOPSN"/>
</dbReference>
<feature type="transmembrane region" description="Helical" evidence="11">
    <location>
        <begin position="32"/>
        <end position="53"/>
    </location>
</feature>
<evidence type="ECO:0000313" key="13">
    <source>
        <dbReference type="EMBL" id="KPP57913.1"/>
    </source>
</evidence>
<keyword evidence="8" id="KW-0675">Receptor</keyword>
<dbReference type="InterPro" id="IPR009132">
    <property type="entry name" value="TAAR_fam"/>
</dbReference>
<evidence type="ECO:0000256" key="3">
    <source>
        <dbReference type="ARBA" id="ARBA00022692"/>
    </source>
</evidence>
<keyword evidence="9" id="KW-0325">Glycoprotein</keyword>
<proteinExistence type="predicted"/>
<comment type="caution">
    <text evidence="13">The sequence shown here is derived from an EMBL/GenBank/DDBJ whole genome shotgun (WGS) entry which is preliminary data.</text>
</comment>
<reference evidence="13 14" key="1">
    <citation type="submission" date="2015-08" db="EMBL/GenBank/DDBJ databases">
        <title>The genome of the Asian arowana (Scleropages formosus).</title>
        <authorList>
            <person name="Tan M.H."/>
            <person name="Gan H.M."/>
            <person name="Croft L.J."/>
            <person name="Austin C.M."/>
        </authorList>
    </citation>
    <scope>NUCLEOTIDE SEQUENCE [LARGE SCALE GENOMIC DNA]</scope>
    <source>
        <strain evidence="13">Aro1</strain>
    </source>
</reference>
<dbReference type="EMBL" id="JARO02015110">
    <property type="protein sequence ID" value="KPP57913.1"/>
    <property type="molecule type" value="Genomic_DNA"/>
</dbReference>
<dbReference type="PRINTS" id="PR01830">
    <property type="entry name" value="TRACEAMINER"/>
</dbReference>
<feature type="transmembrane region" description="Helical" evidence="11">
    <location>
        <begin position="88"/>
        <end position="110"/>
    </location>
</feature>
<feature type="transmembrane region" description="Helical" evidence="11">
    <location>
        <begin position="122"/>
        <end position="139"/>
    </location>
</feature>
<evidence type="ECO:0000256" key="9">
    <source>
        <dbReference type="ARBA" id="ARBA00023180"/>
    </source>
</evidence>
<dbReference type="SUPFAM" id="SSF81321">
    <property type="entry name" value="Family A G protein-coupled receptor-like"/>
    <property type="match status" value="1"/>
</dbReference>
<evidence type="ECO:0000259" key="12">
    <source>
        <dbReference type="PROSITE" id="PS50262"/>
    </source>
</evidence>
<sequence length="229" mass="25606">MPPSMDIYNQHFNCDGKCFVIISRMSSLISSVLAFVTPGLLIIVIYLKILIIARRQTCSIQSRVCAKVNLKKRKISLNKTEPKATKTFGIVVGAVIILMVFGNLLVNITVANFKQLHTPTNYLVLSLAVTDFFVGAIVMPPSMVRSLETCWYFGELFCKIHTSIDITLCNTSVLNLSLISVDRYYATKITNSVTATMVLTCWTLSAVMAFLMIYLELSIWGVIYNESSY</sequence>
<dbReference type="Proteomes" id="UP000034805">
    <property type="component" value="Unassembled WGS sequence"/>
</dbReference>
<dbReference type="GO" id="GO:0001594">
    <property type="term" value="F:trace-amine receptor activity"/>
    <property type="evidence" value="ECO:0007669"/>
    <property type="project" value="InterPro"/>
</dbReference>
<keyword evidence="3 11" id="KW-0812">Transmembrane</keyword>
<dbReference type="PANTHER" id="PTHR24249">
    <property type="entry name" value="HISTAMINE RECEPTOR-RELATED G-PROTEIN COUPLED RECEPTOR"/>
    <property type="match status" value="1"/>
</dbReference>
<evidence type="ECO:0000256" key="4">
    <source>
        <dbReference type="ARBA" id="ARBA00022989"/>
    </source>
</evidence>
<dbReference type="PROSITE" id="PS50262">
    <property type="entry name" value="G_PROTEIN_RECEP_F1_2"/>
    <property type="match status" value="1"/>
</dbReference>
<accession>A0A0N8JVE5</accession>
<keyword evidence="7" id="KW-1015">Disulfide bond</keyword>
<dbReference type="InterPro" id="IPR017452">
    <property type="entry name" value="GPCR_Rhodpsn_7TM"/>
</dbReference>
<dbReference type="Gene3D" id="1.20.1070.10">
    <property type="entry name" value="Rhodopsin 7-helix transmembrane proteins"/>
    <property type="match status" value="2"/>
</dbReference>
<keyword evidence="2" id="KW-1003">Cell membrane</keyword>
<evidence type="ECO:0000256" key="6">
    <source>
        <dbReference type="ARBA" id="ARBA00023136"/>
    </source>
</evidence>
<protein>
    <recommendedName>
        <fullName evidence="12">G-protein coupled receptors family 1 profile domain-containing protein</fullName>
    </recommendedName>
</protein>
<dbReference type="Pfam" id="PF00001">
    <property type="entry name" value="7tm_1"/>
    <property type="match status" value="1"/>
</dbReference>
<evidence type="ECO:0000256" key="7">
    <source>
        <dbReference type="ARBA" id="ARBA00023157"/>
    </source>
</evidence>
<name>A0A0N8JVE5_SCLFO</name>
<dbReference type="InterPro" id="IPR000276">
    <property type="entry name" value="GPCR_Rhodpsn"/>
</dbReference>
<dbReference type="PANTHER" id="PTHR24249:SF417">
    <property type="entry name" value="TRACE AMINE-ASSOCIATED RECEPTOR 11"/>
    <property type="match status" value="1"/>
</dbReference>
<evidence type="ECO:0000256" key="1">
    <source>
        <dbReference type="ARBA" id="ARBA00004651"/>
    </source>
</evidence>
<gene>
    <name evidence="13" type="ORF">Z043_124312</name>
</gene>
<evidence type="ECO:0000256" key="2">
    <source>
        <dbReference type="ARBA" id="ARBA00022475"/>
    </source>
</evidence>
<evidence type="ECO:0000313" key="14">
    <source>
        <dbReference type="Proteomes" id="UP000034805"/>
    </source>
</evidence>
<keyword evidence="6 11" id="KW-0472">Membrane</keyword>
<feature type="non-terminal residue" evidence="13">
    <location>
        <position position="229"/>
    </location>
</feature>
<feature type="transmembrane region" description="Helical" evidence="11">
    <location>
        <begin position="193"/>
        <end position="215"/>
    </location>
</feature>
<dbReference type="AlphaFoldDB" id="A0A0N8JVE5"/>
<evidence type="ECO:0000256" key="8">
    <source>
        <dbReference type="ARBA" id="ARBA00023170"/>
    </source>
</evidence>
<evidence type="ECO:0000256" key="5">
    <source>
        <dbReference type="ARBA" id="ARBA00023040"/>
    </source>
</evidence>
<feature type="domain" description="G-protein coupled receptors family 1 profile" evidence="12">
    <location>
        <begin position="102"/>
        <end position="229"/>
    </location>
</feature>
<keyword evidence="10" id="KW-0807">Transducer</keyword>